<organism evidence="3 4">
    <name type="scientific">Symbiodinium microadriaticum</name>
    <name type="common">Dinoflagellate</name>
    <name type="synonym">Zooxanthella microadriatica</name>
    <dbReference type="NCBI Taxonomy" id="2951"/>
    <lineage>
        <taxon>Eukaryota</taxon>
        <taxon>Sar</taxon>
        <taxon>Alveolata</taxon>
        <taxon>Dinophyceae</taxon>
        <taxon>Suessiales</taxon>
        <taxon>Symbiodiniaceae</taxon>
        <taxon>Symbiodinium</taxon>
    </lineage>
</organism>
<reference evidence="3 4" key="1">
    <citation type="submission" date="2016-02" db="EMBL/GenBank/DDBJ databases">
        <title>Genome analysis of coral dinoflagellate symbionts highlights evolutionary adaptations to a symbiotic lifestyle.</title>
        <authorList>
            <person name="Aranda M."/>
            <person name="Li Y."/>
            <person name="Liew Y.J."/>
            <person name="Baumgarten S."/>
            <person name="Simakov O."/>
            <person name="Wilson M."/>
            <person name="Piel J."/>
            <person name="Ashoor H."/>
            <person name="Bougouffa S."/>
            <person name="Bajic V.B."/>
            <person name="Ryu T."/>
            <person name="Ravasi T."/>
            <person name="Bayer T."/>
            <person name="Micklem G."/>
            <person name="Kim H."/>
            <person name="Bhak J."/>
            <person name="Lajeunesse T.C."/>
            <person name="Voolstra C.R."/>
        </authorList>
    </citation>
    <scope>NUCLEOTIDE SEQUENCE [LARGE SCALE GENOMIC DNA]</scope>
    <source>
        <strain evidence="3 4">CCMP2467</strain>
    </source>
</reference>
<proteinExistence type="predicted"/>
<evidence type="ECO:0000313" key="4">
    <source>
        <dbReference type="Proteomes" id="UP000186817"/>
    </source>
</evidence>
<dbReference type="EMBL" id="LSRX01001175">
    <property type="protein sequence ID" value="OLP82654.1"/>
    <property type="molecule type" value="Genomic_DNA"/>
</dbReference>
<evidence type="ECO:0000256" key="2">
    <source>
        <dbReference type="SAM" id="MobiDB-lite"/>
    </source>
</evidence>
<feature type="region of interest" description="Disordered" evidence="2">
    <location>
        <begin position="1"/>
        <end position="25"/>
    </location>
</feature>
<feature type="coiled-coil region" evidence="1">
    <location>
        <begin position="303"/>
        <end position="335"/>
    </location>
</feature>
<dbReference type="OrthoDB" id="439919at2759"/>
<feature type="region of interest" description="Disordered" evidence="2">
    <location>
        <begin position="56"/>
        <end position="186"/>
    </location>
</feature>
<name>A0A1Q9CI97_SYMMI</name>
<protein>
    <submittedName>
        <fullName evidence="3">Uncharacterized protein</fullName>
    </submittedName>
</protein>
<accession>A0A1Q9CI97</accession>
<feature type="compositionally biased region" description="Basic and acidic residues" evidence="2">
    <location>
        <begin position="14"/>
        <end position="25"/>
    </location>
</feature>
<dbReference type="AlphaFoldDB" id="A0A1Q9CI97"/>
<comment type="caution">
    <text evidence="3">The sequence shown here is derived from an EMBL/GenBank/DDBJ whole genome shotgun (WGS) entry which is preliminary data.</text>
</comment>
<feature type="compositionally biased region" description="Basic and acidic residues" evidence="2">
    <location>
        <begin position="130"/>
        <end position="156"/>
    </location>
</feature>
<evidence type="ECO:0000256" key="1">
    <source>
        <dbReference type="SAM" id="Coils"/>
    </source>
</evidence>
<evidence type="ECO:0000313" key="3">
    <source>
        <dbReference type="EMBL" id="OLP82654.1"/>
    </source>
</evidence>
<dbReference type="Proteomes" id="UP000186817">
    <property type="component" value="Unassembled WGS sequence"/>
</dbReference>
<keyword evidence="1" id="KW-0175">Coiled coil</keyword>
<sequence length="438" mass="48977">MAETDAAVWSEVAQKQDQEDQKLKQNDVLLDVIEADLNAMEAQMEQAEVRYQHARQRLARKLEEGKDKPAEAKHSPHIRPSEDHPIDEAEALPPEDHKHQHHKHLLREPKNAGALPDKVVSRQRWVAARNTEKRARESAKRARELMRNRQRDRKMEAGYVSQEVEATAPKESAPAPRPPAASASPEAVLNGAQNLAARLKSVHDRETSAVDKRQALLKVVTCGRENYYTFKPEDVVSDLKQRGLIDEKLAAEFAGLIKDETLKPTVHQIPFEEWLDRAKKVSHMERLDDVPFKADEAAYLGHLDGRQLAVAEAELEAAEAQLEIAMKAAADASTRYEQAVAASGIDHSTLEETEQADFDLSVNEAERFDAEHSHDKFESHGSKNAGALPDKVVSRDRWLAARSTEERAREAQKKARDVGRTHARDAKVEAAEVSVPAA</sequence>
<feature type="compositionally biased region" description="Low complexity" evidence="2">
    <location>
        <begin position="169"/>
        <end position="186"/>
    </location>
</feature>
<keyword evidence="4" id="KW-1185">Reference proteome</keyword>
<feature type="region of interest" description="Disordered" evidence="2">
    <location>
        <begin position="370"/>
        <end position="389"/>
    </location>
</feature>
<feature type="region of interest" description="Disordered" evidence="2">
    <location>
        <begin position="399"/>
        <end position="438"/>
    </location>
</feature>
<gene>
    <name evidence="3" type="ORF">AK812_SmicGene36662</name>
</gene>
<feature type="compositionally biased region" description="Basic and acidic residues" evidence="2">
    <location>
        <begin position="399"/>
        <end position="430"/>
    </location>
</feature>
<feature type="compositionally biased region" description="Basic and acidic residues" evidence="2">
    <location>
        <begin position="60"/>
        <end position="87"/>
    </location>
</feature>
<feature type="compositionally biased region" description="Basic and acidic residues" evidence="2">
    <location>
        <begin position="370"/>
        <end position="381"/>
    </location>
</feature>